<protein>
    <recommendedName>
        <fullName evidence="3">TubC N-terminal docking domain-containing protein</fullName>
    </recommendedName>
</protein>
<comment type="caution">
    <text evidence="1">The sequence shown here is derived from an EMBL/GenBank/DDBJ whole genome shotgun (WGS) entry which is preliminary data.</text>
</comment>
<gene>
    <name evidence="1" type="ORF">CRU78_16970</name>
</gene>
<name>A0A6A7RX93_9PROT</name>
<sequence>MNATEIIEKVTREGVVLALSPTGTITATGDEQVVDRWLPTIRDNKPGIVRELEREGRRTKVLAMLGADPGLRYAVHVEDASTDPVLVAVGIRQVATFELGMPGRYYDGMALLELVASYSGAQHDEL</sequence>
<evidence type="ECO:0008006" key="3">
    <source>
        <dbReference type="Google" id="ProtNLM"/>
    </source>
</evidence>
<dbReference type="AlphaFoldDB" id="A0A6A7RX93"/>
<dbReference type="Proteomes" id="UP000342300">
    <property type="component" value="Unassembled WGS sequence"/>
</dbReference>
<accession>A0A6A7RX93</accession>
<evidence type="ECO:0000313" key="1">
    <source>
        <dbReference type="EMBL" id="MQM32103.1"/>
    </source>
</evidence>
<proteinExistence type="predicted"/>
<dbReference type="EMBL" id="PDHS01000440">
    <property type="protein sequence ID" value="MQM32103.1"/>
    <property type="molecule type" value="Genomic_DNA"/>
</dbReference>
<evidence type="ECO:0000313" key="2">
    <source>
        <dbReference type="Proteomes" id="UP000342300"/>
    </source>
</evidence>
<reference evidence="1 2" key="1">
    <citation type="submission" date="2017-09" db="EMBL/GenBank/DDBJ databases">
        <title>Metagenomic Analysis Reveals Denitrifying Candidatus Accumulibacter and Flanking Population as a Source of N2O.</title>
        <authorList>
            <person name="Gao H."/>
            <person name="Mao Y."/>
            <person name="Zhao X."/>
            <person name="Liu W.-T."/>
            <person name="Zhang T."/>
            <person name="Wells G."/>
        </authorList>
    </citation>
    <scope>NUCLEOTIDE SEQUENCE [LARGE SCALE GENOMIC DNA]</scope>
    <source>
        <strain evidence="1">CANDO_2_IC</strain>
    </source>
</reference>
<organism evidence="1 2">
    <name type="scientific">Candidatus Accumulibacter phosphatis</name>
    <dbReference type="NCBI Taxonomy" id="327160"/>
    <lineage>
        <taxon>Bacteria</taxon>
        <taxon>Pseudomonadati</taxon>
        <taxon>Pseudomonadota</taxon>
        <taxon>Betaproteobacteria</taxon>
        <taxon>Candidatus Accumulibacter</taxon>
    </lineage>
</organism>